<protein>
    <submittedName>
        <fullName evidence="1">Uncharacterized protein</fullName>
    </submittedName>
</protein>
<proteinExistence type="predicted"/>
<evidence type="ECO:0000313" key="1">
    <source>
        <dbReference type="EMBL" id="OGG65705.1"/>
    </source>
</evidence>
<dbReference type="Proteomes" id="UP000177652">
    <property type="component" value="Unassembled WGS sequence"/>
</dbReference>
<accession>A0A1F6DW90</accession>
<sequence length="98" mass="11603">MDTEHDQQQEIYRLVKENNRMLHSMRRNALWGGIFKFIFWAIIFIAPLWFYMTYLAPVVQDMVKTVQQVQGTSAKAQAQFGSFQEMLKQLQQKFPSAQ</sequence>
<gene>
    <name evidence="1" type="ORF">A3D71_00825</name>
</gene>
<name>A0A1F6DW90_9BACT</name>
<organism evidence="1 2">
    <name type="scientific">Candidatus Kaiserbacteria bacterium RIFCSPHIGHO2_02_FULL_55_20</name>
    <dbReference type="NCBI Taxonomy" id="1798497"/>
    <lineage>
        <taxon>Bacteria</taxon>
        <taxon>Candidatus Kaiseribacteriota</taxon>
    </lineage>
</organism>
<reference evidence="1 2" key="1">
    <citation type="journal article" date="2016" name="Nat. Commun.">
        <title>Thousands of microbial genomes shed light on interconnected biogeochemical processes in an aquifer system.</title>
        <authorList>
            <person name="Anantharaman K."/>
            <person name="Brown C.T."/>
            <person name="Hug L.A."/>
            <person name="Sharon I."/>
            <person name="Castelle C.J."/>
            <person name="Probst A.J."/>
            <person name="Thomas B.C."/>
            <person name="Singh A."/>
            <person name="Wilkins M.J."/>
            <person name="Karaoz U."/>
            <person name="Brodie E.L."/>
            <person name="Williams K.H."/>
            <person name="Hubbard S.S."/>
            <person name="Banfield J.F."/>
        </authorList>
    </citation>
    <scope>NUCLEOTIDE SEQUENCE [LARGE SCALE GENOMIC DNA]</scope>
</reference>
<comment type="caution">
    <text evidence="1">The sequence shown here is derived from an EMBL/GenBank/DDBJ whole genome shotgun (WGS) entry which is preliminary data.</text>
</comment>
<evidence type="ECO:0000313" key="2">
    <source>
        <dbReference type="Proteomes" id="UP000177652"/>
    </source>
</evidence>
<dbReference type="STRING" id="1798497.A3D71_00825"/>
<dbReference type="AlphaFoldDB" id="A0A1F6DW90"/>
<dbReference type="EMBL" id="MFLK01000036">
    <property type="protein sequence ID" value="OGG65705.1"/>
    <property type="molecule type" value="Genomic_DNA"/>
</dbReference>